<evidence type="ECO:0000313" key="2">
    <source>
        <dbReference type="Proteomes" id="UP000425960"/>
    </source>
</evidence>
<reference evidence="1 2" key="1">
    <citation type="submission" date="2019-11" db="EMBL/GenBank/DDBJ databases">
        <title>Comparative genomics of hydrocarbon-degrading Desulfosarcina strains.</title>
        <authorList>
            <person name="Watanabe M."/>
            <person name="Kojima H."/>
            <person name="Fukui M."/>
        </authorList>
    </citation>
    <scope>NUCLEOTIDE SEQUENCE [LARGE SCALE GENOMIC DNA]</scope>
    <source>
        <strain evidence="1 2">28bB2T</strain>
    </source>
</reference>
<evidence type="ECO:0000313" key="1">
    <source>
        <dbReference type="EMBL" id="BBO81426.1"/>
    </source>
</evidence>
<sequence length="49" mass="5795">MDRSKALNLSEEKYRYLVQNSDEMIYTLDVDGYTLKTMGKYRIQTNQLG</sequence>
<dbReference type="AlphaFoldDB" id="A0A5K7ZK67"/>
<dbReference type="RefSeq" id="WP_155322142.1">
    <property type="nucleotide sequence ID" value="NZ_AP021876.1"/>
</dbReference>
<proteinExistence type="predicted"/>
<dbReference type="KEGG" id="dov:DSCO28_19920"/>
<gene>
    <name evidence="1" type="ORF">DSCO28_19920</name>
</gene>
<name>A0A5K7ZK67_9BACT</name>
<organism evidence="1 2">
    <name type="scientific">Desulfosarcina ovata subsp. sediminis</name>
    <dbReference type="NCBI Taxonomy" id="885957"/>
    <lineage>
        <taxon>Bacteria</taxon>
        <taxon>Pseudomonadati</taxon>
        <taxon>Thermodesulfobacteriota</taxon>
        <taxon>Desulfobacteria</taxon>
        <taxon>Desulfobacterales</taxon>
        <taxon>Desulfosarcinaceae</taxon>
        <taxon>Desulfosarcina</taxon>
    </lineage>
</organism>
<protein>
    <submittedName>
        <fullName evidence="1">Uncharacterized protein</fullName>
    </submittedName>
</protein>
<dbReference type="Proteomes" id="UP000425960">
    <property type="component" value="Chromosome"/>
</dbReference>
<dbReference type="EMBL" id="AP021876">
    <property type="protein sequence ID" value="BBO81426.1"/>
    <property type="molecule type" value="Genomic_DNA"/>
</dbReference>
<accession>A0A5K7ZK67</accession>